<evidence type="ECO:0000256" key="3">
    <source>
        <dbReference type="ARBA" id="ARBA00023134"/>
    </source>
</evidence>
<dbReference type="Pfam" id="PF04548">
    <property type="entry name" value="AIG1"/>
    <property type="match status" value="1"/>
</dbReference>
<dbReference type="GeneTree" id="ENSGT00940000159317"/>
<comment type="similarity">
    <text evidence="1">Belongs to the TRAFAC class TrmE-Era-EngA-EngB-Septin-like GTPase superfamily. AIG1/Toc34/Toc159-like paraseptin GTPase family. IAN subfamily.</text>
</comment>
<dbReference type="SUPFAM" id="SSF52540">
    <property type="entry name" value="P-loop containing nucleoside triphosphate hydrolases"/>
    <property type="match status" value="1"/>
</dbReference>
<sequence>MVGWGVLSETSREWPGSQDYRNSQLRIVLVGKTGAGKSATGNNILGEKVFPSGIEAKSITKSCEKRSSVWNGREIVVVDTPGIFDTEIQDAVTCREISRCILLTSPGPHAVVLVVPLCCSLRKIVRPQRRF</sequence>
<evidence type="ECO:0000256" key="2">
    <source>
        <dbReference type="ARBA" id="ARBA00022741"/>
    </source>
</evidence>
<dbReference type="SMR" id="A0A5F9CW12"/>
<dbReference type="InterPro" id="IPR027417">
    <property type="entry name" value="P-loop_NTPase"/>
</dbReference>
<dbReference type="AlphaFoldDB" id="A0A5F9CW12"/>
<dbReference type="InterPro" id="IPR045058">
    <property type="entry name" value="GIMA/IAN/Toc"/>
</dbReference>
<dbReference type="InParanoid" id="A0A5F9CW12"/>
<dbReference type="PROSITE" id="PS51720">
    <property type="entry name" value="G_AIG1"/>
    <property type="match status" value="1"/>
</dbReference>
<proteinExistence type="inferred from homology"/>
<evidence type="ECO:0000259" key="4">
    <source>
        <dbReference type="PROSITE" id="PS51720"/>
    </source>
</evidence>
<reference evidence="5 6" key="1">
    <citation type="journal article" date="2011" name="Nature">
        <title>A high-resolution map of human evolutionary constraint using 29 mammals.</title>
        <authorList>
            <person name="Lindblad-Toh K."/>
            <person name="Garber M."/>
            <person name="Zuk O."/>
            <person name="Lin M.F."/>
            <person name="Parker B.J."/>
            <person name="Washietl S."/>
            <person name="Kheradpour P."/>
            <person name="Ernst J."/>
            <person name="Jordan G."/>
            <person name="Mauceli E."/>
            <person name="Ward L.D."/>
            <person name="Lowe C.B."/>
            <person name="Holloway A.K."/>
            <person name="Clamp M."/>
            <person name="Gnerre S."/>
            <person name="Alfoldi J."/>
            <person name="Beal K."/>
            <person name="Chang J."/>
            <person name="Clawson H."/>
            <person name="Cuff J."/>
            <person name="Di Palma F."/>
            <person name="Fitzgerald S."/>
            <person name="Flicek P."/>
            <person name="Guttman M."/>
            <person name="Hubisz M.J."/>
            <person name="Jaffe D.B."/>
            <person name="Jungreis I."/>
            <person name="Kent W.J."/>
            <person name="Kostka D."/>
            <person name="Lara M."/>
            <person name="Martins A.L."/>
            <person name="Massingham T."/>
            <person name="Moltke I."/>
            <person name="Raney B.J."/>
            <person name="Rasmussen M.D."/>
            <person name="Robinson J."/>
            <person name="Stark A."/>
            <person name="Vilella A.J."/>
            <person name="Wen J."/>
            <person name="Xie X."/>
            <person name="Zody M.C."/>
            <person name="Baldwin J."/>
            <person name="Bloom T."/>
            <person name="Chin C.W."/>
            <person name="Heiman D."/>
            <person name="Nicol R."/>
            <person name="Nusbaum C."/>
            <person name="Young S."/>
            <person name="Wilkinson J."/>
            <person name="Worley K.C."/>
            <person name="Kovar C.L."/>
            <person name="Muzny D.M."/>
            <person name="Gibbs R.A."/>
            <person name="Cree A."/>
            <person name="Dihn H.H."/>
            <person name="Fowler G."/>
            <person name="Jhangiani S."/>
            <person name="Joshi V."/>
            <person name="Lee S."/>
            <person name="Lewis L.R."/>
            <person name="Nazareth L.V."/>
            <person name="Okwuonu G."/>
            <person name="Santibanez J."/>
            <person name="Warren W.C."/>
            <person name="Mardis E.R."/>
            <person name="Weinstock G.M."/>
            <person name="Wilson R.K."/>
            <person name="Delehaunty K."/>
            <person name="Dooling D."/>
            <person name="Fronik C."/>
            <person name="Fulton L."/>
            <person name="Fulton B."/>
            <person name="Graves T."/>
            <person name="Minx P."/>
            <person name="Sodergren E."/>
            <person name="Birney E."/>
            <person name="Margulies E.H."/>
            <person name="Herrero J."/>
            <person name="Green E.D."/>
            <person name="Haussler D."/>
            <person name="Siepel A."/>
            <person name="Goldman N."/>
            <person name="Pollard K.S."/>
            <person name="Pedersen J.S."/>
            <person name="Lander E.S."/>
            <person name="Kellis M."/>
        </authorList>
    </citation>
    <scope>NUCLEOTIDE SEQUENCE [LARGE SCALE GENOMIC DNA]</scope>
    <source>
        <strain evidence="6">Thorbecke</strain>
    </source>
</reference>
<accession>A0A5F9CW12</accession>
<dbReference type="STRING" id="9986.ENSOCUP00000037692"/>
<keyword evidence="3" id="KW-0342">GTP-binding</keyword>
<dbReference type="Ensembl" id="ENSOCUT00000055533.1">
    <property type="protein sequence ID" value="ENSOCUP00000037692.1"/>
    <property type="gene ID" value="ENSOCUG00000038024.1"/>
</dbReference>
<dbReference type="InterPro" id="IPR006703">
    <property type="entry name" value="G_AIG1"/>
</dbReference>
<organism evidence="5 6">
    <name type="scientific">Oryctolagus cuniculus</name>
    <name type="common">Rabbit</name>
    <dbReference type="NCBI Taxonomy" id="9986"/>
    <lineage>
        <taxon>Eukaryota</taxon>
        <taxon>Metazoa</taxon>
        <taxon>Chordata</taxon>
        <taxon>Craniata</taxon>
        <taxon>Vertebrata</taxon>
        <taxon>Euteleostomi</taxon>
        <taxon>Mammalia</taxon>
        <taxon>Eutheria</taxon>
        <taxon>Euarchontoglires</taxon>
        <taxon>Glires</taxon>
        <taxon>Lagomorpha</taxon>
        <taxon>Leporidae</taxon>
        <taxon>Oryctolagus</taxon>
    </lineage>
</organism>
<name>A0A5F9CW12_RABIT</name>
<evidence type="ECO:0000313" key="5">
    <source>
        <dbReference type="Ensembl" id="ENSOCUP00000037692.1"/>
    </source>
</evidence>
<evidence type="ECO:0000256" key="1">
    <source>
        <dbReference type="ARBA" id="ARBA00008535"/>
    </source>
</evidence>
<reference evidence="5" key="3">
    <citation type="submission" date="2025-09" db="UniProtKB">
        <authorList>
            <consortium name="Ensembl"/>
        </authorList>
    </citation>
    <scope>IDENTIFICATION</scope>
    <source>
        <strain evidence="5">Thorbecke</strain>
    </source>
</reference>
<dbReference type="Proteomes" id="UP000001811">
    <property type="component" value="Unplaced"/>
</dbReference>
<keyword evidence="2" id="KW-0547">Nucleotide-binding</keyword>
<feature type="domain" description="AIG1-type G" evidence="4">
    <location>
        <begin position="22"/>
        <end position="131"/>
    </location>
</feature>
<reference evidence="5" key="2">
    <citation type="submission" date="2025-08" db="UniProtKB">
        <authorList>
            <consortium name="Ensembl"/>
        </authorList>
    </citation>
    <scope>IDENTIFICATION</scope>
    <source>
        <strain evidence="5">Thorbecke</strain>
    </source>
</reference>
<dbReference type="PANTHER" id="PTHR10903">
    <property type="entry name" value="GTPASE, IMAP FAMILY MEMBER-RELATED"/>
    <property type="match status" value="1"/>
</dbReference>
<dbReference type="Gene3D" id="3.40.50.300">
    <property type="entry name" value="P-loop containing nucleotide triphosphate hydrolases"/>
    <property type="match status" value="1"/>
</dbReference>
<keyword evidence="6" id="KW-1185">Reference proteome</keyword>
<dbReference type="GO" id="GO:0005829">
    <property type="term" value="C:cytosol"/>
    <property type="evidence" value="ECO:0007669"/>
    <property type="project" value="TreeGrafter"/>
</dbReference>
<dbReference type="GO" id="GO:0005525">
    <property type="term" value="F:GTP binding"/>
    <property type="evidence" value="ECO:0007669"/>
    <property type="project" value="UniProtKB-KW"/>
</dbReference>
<evidence type="ECO:0000313" key="6">
    <source>
        <dbReference type="Proteomes" id="UP000001811"/>
    </source>
</evidence>
<dbReference type="PANTHER" id="PTHR10903:SF182">
    <property type="entry name" value="GTPASE IMAP FAMILY MEMBER 4"/>
    <property type="match status" value="1"/>
</dbReference>
<dbReference type="Bgee" id="ENSOCUG00000038024">
    <property type="expression patterns" value="Expressed in blood and 17 other cell types or tissues"/>
</dbReference>
<protein>
    <recommendedName>
        <fullName evidence="4">AIG1-type G domain-containing protein</fullName>
    </recommendedName>
</protein>